<name>A0A139HA86_9PEZI</name>
<feature type="compositionally biased region" description="Low complexity" evidence="1">
    <location>
        <begin position="48"/>
        <end position="66"/>
    </location>
</feature>
<evidence type="ECO:0000313" key="3">
    <source>
        <dbReference type="Proteomes" id="UP000070133"/>
    </source>
</evidence>
<sequence>MAVKFSQSSLAKSSITPPHLNRQSSYSTRKDSGRPSVDATSALANVASRNASPGRKSSSSSPLGSPSDRRTSWEDCKATREGYISFPDFDSLQSNFECRRQSIIMTFGNEVEGFRPINITRHNNLLDLQIGIEYYLYHGYNATGWLPPALDGTAKLRFLPRYPPKIRRKQVFFTAATSSTIADHEVPVAHEKAVRTPVAHSRVLNKESTNASVPTSRQAGARFRRPNKKFPYRAR</sequence>
<keyword evidence="3" id="KW-1185">Reference proteome</keyword>
<feature type="compositionally biased region" description="Polar residues" evidence="1">
    <location>
        <begin position="1"/>
        <end position="27"/>
    </location>
</feature>
<comment type="caution">
    <text evidence="2">The sequence shown here is derived from an EMBL/GenBank/DDBJ whole genome shotgun (WGS) entry which is preliminary data.</text>
</comment>
<dbReference type="AlphaFoldDB" id="A0A139HA86"/>
<organism evidence="2 3">
    <name type="scientific">Pseudocercospora eumusae</name>
    <dbReference type="NCBI Taxonomy" id="321146"/>
    <lineage>
        <taxon>Eukaryota</taxon>
        <taxon>Fungi</taxon>
        <taxon>Dikarya</taxon>
        <taxon>Ascomycota</taxon>
        <taxon>Pezizomycotina</taxon>
        <taxon>Dothideomycetes</taxon>
        <taxon>Dothideomycetidae</taxon>
        <taxon>Mycosphaerellales</taxon>
        <taxon>Mycosphaerellaceae</taxon>
        <taxon>Pseudocercospora</taxon>
    </lineage>
</organism>
<evidence type="ECO:0000256" key="1">
    <source>
        <dbReference type="SAM" id="MobiDB-lite"/>
    </source>
</evidence>
<reference evidence="2 3" key="1">
    <citation type="submission" date="2015-07" db="EMBL/GenBank/DDBJ databases">
        <title>Comparative genomics of the Sigatoka disease complex on banana suggests a link between parallel evolutionary changes in Pseudocercospora fijiensis and Pseudocercospora eumusae and increased virulence on the banana host.</title>
        <authorList>
            <person name="Chang T.-C."/>
            <person name="Salvucci A."/>
            <person name="Crous P.W."/>
            <person name="Stergiopoulos I."/>
        </authorList>
    </citation>
    <scope>NUCLEOTIDE SEQUENCE [LARGE SCALE GENOMIC DNA]</scope>
    <source>
        <strain evidence="2 3">CBS 114824</strain>
    </source>
</reference>
<protein>
    <submittedName>
        <fullName evidence="2">Uncharacterized protein</fullName>
    </submittedName>
</protein>
<feature type="compositionally biased region" description="Basic residues" evidence="1">
    <location>
        <begin position="222"/>
        <end position="235"/>
    </location>
</feature>
<gene>
    <name evidence="2" type="ORF">AC578_9004</name>
</gene>
<accession>A0A139HA86</accession>
<feature type="region of interest" description="Disordered" evidence="1">
    <location>
        <begin position="206"/>
        <end position="235"/>
    </location>
</feature>
<feature type="compositionally biased region" description="Polar residues" evidence="1">
    <location>
        <begin position="206"/>
        <end position="218"/>
    </location>
</feature>
<proteinExistence type="predicted"/>
<dbReference type="EMBL" id="LFZN01000093">
    <property type="protein sequence ID" value="KXS99352.1"/>
    <property type="molecule type" value="Genomic_DNA"/>
</dbReference>
<dbReference type="OrthoDB" id="3939413at2759"/>
<evidence type="ECO:0000313" key="2">
    <source>
        <dbReference type="EMBL" id="KXS99352.1"/>
    </source>
</evidence>
<dbReference type="Proteomes" id="UP000070133">
    <property type="component" value="Unassembled WGS sequence"/>
</dbReference>
<feature type="region of interest" description="Disordered" evidence="1">
    <location>
        <begin position="1"/>
        <end position="74"/>
    </location>
</feature>